<evidence type="ECO:0000313" key="2">
    <source>
        <dbReference type="Proteomes" id="UP001321473"/>
    </source>
</evidence>
<comment type="caution">
    <text evidence="1">The sequence shown here is derived from an EMBL/GenBank/DDBJ whole genome shotgun (WGS) entry which is preliminary data.</text>
</comment>
<dbReference type="AlphaFoldDB" id="A0AAQ4F8L9"/>
<proteinExistence type="predicted"/>
<protein>
    <submittedName>
        <fullName evidence="1">Uncharacterized protein</fullName>
    </submittedName>
</protein>
<accession>A0AAQ4F8L9</accession>
<dbReference type="EMBL" id="JARKHS020006016">
    <property type="protein sequence ID" value="KAK8782992.1"/>
    <property type="molecule type" value="Genomic_DNA"/>
</dbReference>
<name>A0AAQ4F8L9_AMBAM</name>
<evidence type="ECO:0000313" key="1">
    <source>
        <dbReference type="EMBL" id="KAK8782992.1"/>
    </source>
</evidence>
<gene>
    <name evidence="1" type="ORF">V5799_015664</name>
</gene>
<organism evidence="1 2">
    <name type="scientific">Amblyomma americanum</name>
    <name type="common">Lone star tick</name>
    <dbReference type="NCBI Taxonomy" id="6943"/>
    <lineage>
        <taxon>Eukaryota</taxon>
        <taxon>Metazoa</taxon>
        <taxon>Ecdysozoa</taxon>
        <taxon>Arthropoda</taxon>
        <taxon>Chelicerata</taxon>
        <taxon>Arachnida</taxon>
        <taxon>Acari</taxon>
        <taxon>Parasitiformes</taxon>
        <taxon>Ixodida</taxon>
        <taxon>Ixodoidea</taxon>
        <taxon>Ixodidae</taxon>
        <taxon>Amblyomminae</taxon>
        <taxon>Amblyomma</taxon>
    </lineage>
</organism>
<dbReference type="Proteomes" id="UP001321473">
    <property type="component" value="Unassembled WGS sequence"/>
</dbReference>
<keyword evidence="2" id="KW-1185">Reference proteome</keyword>
<sequence length="116" mass="12288">MCCVSNVSGCKKVITGSPVCKKPITVTLPKNLNLEKCLLKISLFLFRFQDELLAKLVKALACVLKTLLGTHPGSRINGLACAIRGLLQTVSANVSLAIKNVLLSVVAFISASCKCA</sequence>
<reference evidence="1 2" key="1">
    <citation type="journal article" date="2023" name="Arcadia Sci">
        <title>De novo assembly of a long-read Amblyomma americanum tick genome.</title>
        <authorList>
            <person name="Chou S."/>
            <person name="Poskanzer K.E."/>
            <person name="Rollins M."/>
            <person name="Thuy-Boun P.S."/>
        </authorList>
    </citation>
    <scope>NUCLEOTIDE SEQUENCE [LARGE SCALE GENOMIC DNA]</scope>
    <source>
        <strain evidence="1">F_SG_1</strain>
        <tissue evidence="1">Salivary glands</tissue>
    </source>
</reference>